<dbReference type="InterPro" id="IPR000438">
    <property type="entry name" value="Acetyl_CoA_COase_Trfase_b_su"/>
</dbReference>
<feature type="domain" description="CoA carboxyltransferase C-terminal" evidence="22">
    <location>
        <begin position="277"/>
        <end position="527"/>
    </location>
</feature>
<name>A0ABT1J8Y4_9ACTN</name>
<feature type="domain" description="CoA carboxyltransferase N-terminal" evidence="21">
    <location>
        <begin position="9"/>
        <end position="278"/>
    </location>
</feature>
<evidence type="ECO:0000256" key="12">
    <source>
        <dbReference type="ARBA" id="ARBA00022832"/>
    </source>
</evidence>
<dbReference type="Gene3D" id="3.90.226.10">
    <property type="entry name" value="2-enoyl-CoA Hydratase, Chain A, domain 1"/>
    <property type="match status" value="2"/>
</dbReference>
<organism evidence="23 24">
    <name type="scientific">Kitasatospora paracochleata</name>
    <dbReference type="NCBI Taxonomy" id="58354"/>
    <lineage>
        <taxon>Bacteria</taxon>
        <taxon>Bacillati</taxon>
        <taxon>Actinomycetota</taxon>
        <taxon>Actinomycetes</taxon>
        <taxon>Kitasatosporales</taxon>
        <taxon>Streptomycetaceae</taxon>
        <taxon>Kitasatospora</taxon>
    </lineage>
</organism>
<dbReference type="HAMAP" id="MF_01395">
    <property type="entry name" value="AcetylCoA_CT_beta"/>
    <property type="match status" value="1"/>
</dbReference>
<evidence type="ECO:0000256" key="9">
    <source>
        <dbReference type="ARBA" id="ARBA00022723"/>
    </source>
</evidence>
<evidence type="ECO:0000256" key="10">
    <source>
        <dbReference type="ARBA" id="ARBA00022741"/>
    </source>
</evidence>
<evidence type="ECO:0000256" key="4">
    <source>
        <dbReference type="ARBA" id="ARBA00010284"/>
    </source>
</evidence>
<dbReference type="NCBIfam" id="TIGR00515">
    <property type="entry name" value="accD"/>
    <property type="match status" value="1"/>
</dbReference>
<comment type="function">
    <text evidence="19">Component of the acetyl coenzyme A carboxylase (ACC) complex. First, biotin carboxylase catalyzes the carboxylation of biotin on its carrier protein (BCCP) and then the CO(2) group is transferred by the carboxyltransferase to acetyl-CoA to form malonyl-CoA.</text>
</comment>
<dbReference type="GO" id="GO:0016740">
    <property type="term" value="F:transferase activity"/>
    <property type="evidence" value="ECO:0007669"/>
    <property type="project" value="UniProtKB-KW"/>
</dbReference>
<evidence type="ECO:0000256" key="7">
    <source>
        <dbReference type="ARBA" id="ARBA00022516"/>
    </source>
</evidence>
<sequence>MNRDERDPDWVRCEGCAALVYGKRWVRSLRVCPECGRHGRLTARQRLDQLLDPGTAEPITAAAAVHDPLGFVDSRSYQERLDEARADTGLAEAVLCVAGLIEGQPAILAVMDFRFLGGSLGCGVGALITQAAHTALARGVPLVMVTASGGARMQEGVLSLMQMAKTAQALAELDEAGILTVSVITDPTYGGVAASFATLADVIIAEPGARMGFAGPRVIEQTTGERLPEGFQTAEFLLEHGMVDDVVPRIGVRPVLGRLLGLRPAAAPPPESGNAEAILRAADELTDRDAWENVRLARHPERPTTLDYIRRLVDDFQELHGDRLTEDCPAIVAGTGRLAGLPVMLIGHHKGGPELSERRRHRFGMAAPSGYRKAARLMRLAAKLGLPLVTLIDTPGANPGPDAESGGQAAAIAENLRLMARLPVPIVAVLIGEGGSGGALALAVADRVLVSANGIYSVISPEGCAAILWKDPQAAPTAADALRLHARDLLQLGVVDGVVPEPPEGAHQDHAAAAGLLEAALTTALHELIPWDVEQLLAERRNRFHAFGNEAVVPAERSE</sequence>
<comment type="similarity">
    <text evidence="19">Belongs to the AccA family.</text>
</comment>
<gene>
    <name evidence="19" type="primary">accA</name>
    <name evidence="20" type="synonym">accD</name>
    <name evidence="23" type="ORF">FHR36_006715</name>
</gene>
<evidence type="ECO:0000256" key="6">
    <source>
        <dbReference type="ARBA" id="ARBA00022490"/>
    </source>
</evidence>
<dbReference type="PROSITE" id="PS50980">
    <property type="entry name" value="COA_CT_NTER"/>
    <property type="match status" value="1"/>
</dbReference>
<comment type="cofactor">
    <cofactor evidence="20">
        <name>Zn(2+)</name>
        <dbReference type="ChEBI" id="CHEBI:29105"/>
    </cofactor>
    <text evidence="20">Binds 1 zinc ion per subunit.</text>
</comment>
<comment type="similarity">
    <text evidence="3">In the C-terminal section; belongs to the AccA family.</text>
</comment>
<dbReference type="InterPro" id="IPR001095">
    <property type="entry name" value="Acetyl_CoA_COase_a_su"/>
</dbReference>
<dbReference type="NCBIfam" id="TIGR00513">
    <property type="entry name" value="accA"/>
    <property type="match status" value="1"/>
</dbReference>
<dbReference type="InterPro" id="IPR011762">
    <property type="entry name" value="COA_CT_N"/>
</dbReference>
<evidence type="ECO:0000256" key="17">
    <source>
        <dbReference type="ARBA" id="ARBA00025280"/>
    </source>
</evidence>
<feature type="binding site" evidence="20">
    <location>
        <position position="32"/>
    </location>
    <ligand>
        <name>Zn(2+)</name>
        <dbReference type="ChEBI" id="CHEBI:29105"/>
    </ligand>
</feature>
<evidence type="ECO:0000313" key="23">
    <source>
        <dbReference type="EMBL" id="MCP2313516.1"/>
    </source>
</evidence>
<dbReference type="HAMAP" id="MF_00823">
    <property type="entry name" value="AcetylCoA_CT_alpha"/>
    <property type="match status" value="1"/>
</dbReference>
<proteinExistence type="inferred from homology"/>
<evidence type="ECO:0000259" key="21">
    <source>
        <dbReference type="PROSITE" id="PS50980"/>
    </source>
</evidence>
<dbReference type="SUPFAM" id="SSF52096">
    <property type="entry name" value="ClpP/crotonase"/>
    <property type="match status" value="2"/>
</dbReference>
<keyword evidence="12 19" id="KW-0276">Fatty acid metabolism</keyword>
<keyword evidence="23" id="KW-0436">Ligase</keyword>
<feature type="binding site" evidence="20">
    <location>
        <position position="35"/>
    </location>
    <ligand>
        <name>Zn(2+)</name>
        <dbReference type="ChEBI" id="CHEBI:29105"/>
    </ligand>
</feature>
<keyword evidence="11 20" id="KW-0863">Zinc-finger</keyword>
<evidence type="ECO:0000256" key="15">
    <source>
        <dbReference type="ARBA" id="ARBA00023098"/>
    </source>
</evidence>
<dbReference type="InterPro" id="IPR041010">
    <property type="entry name" value="Znf-ACC"/>
</dbReference>
<comment type="catalytic activity">
    <reaction evidence="18 19">
        <text>N(6)-carboxybiotinyl-L-lysyl-[protein] + acetyl-CoA = N(6)-biotinyl-L-lysyl-[protein] + malonyl-CoA</text>
        <dbReference type="Rhea" id="RHEA:54728"/>
        <dbReference type="Rhea" id="RHEA-COMP:10505"/>
        <dbReference type="Rhea" id="RHEA-COMP:10506"/>
        <dbReference type="ChEBI" id="CHEBI:57288"/>
        <dbReference type="ChEBI" id="CHEBI:57384"/>
        <dbReference type="ChEBI" id="CHEBI:83144"/>
        <dbReference type="ChEBI" id="CHEBI:83145"/>
        <dbReference type="EC" id="2.1.3.15"/>
    </reaction>
</comment>
<dbReference type="PANTHER" id="PTHR42853:SF3">
    <property type="entry name" value="ACETYL-COENZYME A CARBOXYLASE CARBOXYL TRANSFERASE SUBUNIT ALPHA, CHLOROPLASTIC"/>
    <property type="match status" value="1"/>
</dbReference>
<evidence type="ECO:0000256" key="18">
    <source>
        <dbReference type="ARBA" id="ARBA00049152"/>
    </source>
</evidence>
<evidence type="ECO:0000256" key="13">
    <source>
        <dbReference type="ARBA" id="ARBA00022833"/>
    </source>
</evidence>
<reference evidence="23 24" key="1">
    <citation type="submission" date="2022-06" db="EMBL/GenBank/DDBJ databases">
        <title>Sequencing the genomes of 1000 actinobacteria strains.</title>
        <authorList>
            <person name="Klenk H.-P."/>
        </authorList>
    </citation>
    <scope>NUCLEOTIDE SEQUENCE [LARGE SCALE GENOMIC DNA]</scope>
    <source>
        <strain evidence="23 24">DSM 41656</strain>
    </source>
</reference>
<feature type="zinc finger region" description="C4-type" evidence="20">
    <location>
        <begin position="13"/>
        <end position="35"/>
    </location>
</feature>
<comment type="function">
    <text evidence="17 20">Component of the acetyl coenzyme A carboxylase (ACC) complex. Biotin carboxylase (BC) catalyzes the carboxylation of biotin on its carrier protein (BCCP) and then the CO(2) group is transferred by the transcarboxylase to acetyl-CoA to form malonyl-CoA.</text>
</comment>
<dbReference type="PANTHER" id="PTHR42853">
    <property type="entry name" value="ACETYL-COENZYME A CARBOXYLASE CARBOXYL TRANSFERASE SUBUNIT ALPHA"/>
    <property type="match status" value="1"/>
</dbReference>
<keyword evidence="14 19" id="KW-0067">ATP-binding</keyword>
<keyword evidence="6 19" id="KW-0963">Cytoplasm</keyword>
<keyword evidence="9 20" id="KW-0479">Metal-binding</keyword>
<evidence type="ECO:0000313" key="24">
    <source>
        <dbReference type="Proteomes" id="UP001206483"/>
    </source>
</evidence>
<dbReference type="NCBIfam" id="NF041504">
    <property type="entry name" value="AccA_sub"/>
    <property type="match status" value="1"/>
</dbReference>
<evidence type="ECO:0000259" key="22">
    <source>
        <dbReference type="PROSITE" id="PS50989"/>
    </source>
</evidence>
<dbReference type="Proteomes" id="UP001206483">
    <property type="component" value="Unassembled WGS sequence"/>
</dbReference>
<keyword evidence="13 20" id="KW-0862">Zinc</keyword>
<feature type="binding site" evidence="20">
    <location>
        <position position="13"/>
    </location>
    <ligand>
        <name>Zn(2+)</name>
        <dbReference type="ChEBI" id="CHEBI:29105"/>
    </ligand>
</feature>
<dbReference type="GO" id="GO:0003989">
    <property type="term" value="F:acetyl-CoA carboxylase activity"/>
    <property type="evidence" value="ECO:0007669"/>
    <property type="project" value="UniProtKB-EC"/>
</dbReference>
<dbReference type="EC" id="2.1.3.15" evidence="19"/>
<evidence type="ECO:0000256" key="2">
    <source>
        <dbReference type="ARBA" id="ARBA00004956"/>
    </source>
</evidence>
<keyword evidence="10 19" id="KW-0547">Nucleotide-binding</keyword>
<dbReference type="EMBL" id="JAMZDX010000007">
    <property type="protein sequence ID" value="MCP2313516.1"/>
    <property type="molecule type" value="Genomic_DNA"/>
</dbReference>
<comment type="similarity">
    <text evidence="20">Belongs to the AccD/PCCB family.</text>
</comment>
<evidence type="ECO:0000256" key="14">
    <source>
        <dbReference type="ARBA" id="ARBA00022840"/>
    </source>
</evidence>
<comment type="similarity">
    <text evidence="4">In the N-terminal section; belongs to the AccD/PCCB family.</text>
</comment>
<protein>
    <recommendedName>
        <fullName evidence="19 20">Multifunctional fusion protein</fullName>
    </recommendedName>
    <domain>
        <recommendedName>
            <fullName evidence="19">Acetyl-coenzyme A carboxylase carboxyl transferase subunit alpha</fullName>
            <shortName evidence="19">ACCase subunit alpha</shortName>
            <shortName evidence="19">Acetyl-CoA carboxylase carboxyltransferase subunit alpha</shortName>
            <ecNumber evidence="19">2.1.3.15</ecNumber>
        </recommendedName>
    </domain>
    <domain>
        <recommendedName>
            <fullName evidence="20">Acetyl-coenzyme A carboxylase carboxyl transferase subunit beta</fullName>
            <shortName evidence="20">ACCase subunit beta</shortName>
            <shortName evidence="20">Acetyl-CoA carboxylase carboxyltransferase subunit beta</shortName>
        </recommendedName>
    </domain>
</protein>
<accession>A0ABT1J8Y4</accession>
<keyword evidence="15 19" id="KW-0443">Lipid metabolism</keyword>
<evidence type="ECO:0000256" key="20">
    <source>
        <dbReference type="HAMAP-Rule" id="MF_01395"/>
    </source>
</evidence>
<comment type="subunit">
    <text evidence="5">Acetyl-CoA carboxylase is a heterotetramer composed of biotin carboxyl carrier protein (AccB), biotin carboxylase (AccC) and two subunits of ACCase subunit beta/alpha.</text>
</comment>
<evidence type="ECO:0000256" key="3">
    <source>
        <dbReference type="ARBA" id="ARBA00006276"/>
    </source>
</evidence>
<evidence type="ECO:0000256" key="5">
    <source>
        <dbReference type="ARBA" id="ARBA00011664"/>
    </source>
</evidence>
<comment type="subunit">
    <text evidence="19">Acetyl-CoA carboxylase is a heterohexamer composed of biotin carboxyl carrier protein (AccB), biotin carboxylase (AccC) and two subunits each of ACCase subunit alpha (AccA) and ACCase subunit beta (AccD).</text>
</comment>
<dbReference type="PROSITE" id="PS50989">
    <property type="entry name" value="COA_CT_CTER"/>
    <property type="match status" value="1"/>
</dbReference>
<dbReference type="InterPro" id="IPR011763">
    <property type="entry name" value="COA_CT_C"/>
</dbReference>
<keyword evidence="24" id="KW-1185">Reference proteome</keyword>
<dbReference type="RefSeq" id="WP_253803479.1">
    <property type="nucleotide sequence ID" value="NZ_BAAAUB010000017.1"/>
</dbReference>
<evidence type="ECO:0000256" key="1">
    <source>
        <dbReference type="ARBA" id="ARBA00004496"/>
    </source>
</evidence>
<keyword evidence="8 19" id="KW-0808">Transferase</keyword>
<comment type="caution">
    <text evidence="23">The sequence shown here is derived from an EMBL/GenBank/DDBJ whole genome shotgun (WGS) entry which is preliminary data.</text>
</comment>
<keyword evidence="16 19" id="KW-0275">Fatty acid biosynthesis</keyword>
<evidence type="ECO:0000256" key="19">
    <source>
        <dbReference type="HAMAP-Rule" id="MF_00823"/>
    </source>
</evidence>
<evidence type="ECO:0000256" key="8">
    <source>
        <dbReference type="ARBA" id="ARBA00022679"/>
    </source>
</evidence>
<comment type="pathway">
    <text evidence="2 19">Lipid metabolism; malonyl-CoA biosynthesis; malonyl-CoA from acetyl-CoA: step 1/1.</text>
</comment>
<dbReference type="InterPro" id="IPR029045">
    <property type="entry name" value="ClpP/crotonase-like_dom_sf"/>
</dbReference>
<evidence type="ECO:0000256" key="16">
    <source>
        <dbReference type="ARBA" id="ARBA00023160"/>
    </source>
</evidence>
<evidence type="ECO:0000256" key="11">
    <source>
        <dbReference type="ARBA" id="ARBA00022771"/>
    </source>
</evidence>
<feature type="binding site" evidence="20">
    <location>
        <position position="16"/>
    </location>
    <ligand>
        <name>Zn(2+)</name>
        <dbReference type="ChEBI" id="CHEBI:29105"/>
    </ligand>
</feature>
<dbReference type="Pfam" id="PF03255">
    <property type="entry name" value="ACCA"/>
    <property type="match status" value="1"/>
</dbReference>
<comment type="subcellular location">
    <subcellularLocation>
        <location evidence="1 19">Cytoplasm</location>
    </subcellularLocation>
</comment>
<dbReference type="Pfam" id="PF17848">
    <property type="entry name" value="Zn_ribbon_ACC"/>
    <property type="match status" value="1"/>
</dbReference>
<dbReference type="PRINTS" id="PR01070">
    <property type="entry name" value="ACCCTRFRASEB"/>
</dbReference>
<keyword evidence="7 19" id="KW-0444">Lipid biosynthesis</keyword>